<evidence type="ECO:0000256" key="3">
    <source>
        <dbReference type="ARBA" id="ARBA00023004"/>
    </source>
</evidence>
<proteinExistence type="predicted"/>
<dbReference type="GO" id="GO:0005737">
    <property type="term" value="C:cytoplasm"/>
    <property type="evidence" value="ECO:0007669"/>
    <property type="project" value="UniProtKB-ARBA"/>
</dbReference>
<accession>F0SYW7</accession>
<protein>
    <submittedName>
        <fullName evidence="6">Iron sulfur domain-containing, CDGSH-type</fullName>
    </submittedName>
</protein>
<dbReference type="GO" id="GO:0046872">
    <property type="term" value="F:metal ion binding"/>
    <property type="evidence" value="ECO:0007669"/>
    <property type="project" value="UniProtKB-KW"/>
</dbReference>
<feature type="domain" description="Iron-binding zinc finger CDGSH type" evidence="5">
    <location>
        <begin position="164"/>
        <end position="207"/>
    </location>
</feature>
<keyword evidence="3" id="KW-0408">Iron</keyword>
<keyword evidence="2" id="KW-0479">Metal-binding</keyword>
<organism evidence="6 7">
    <name type="scientific">Syntrophobotulus glycolicus (strain DSM 8271 / FlGlyR)</name>
    <dbReference type="NCBI Taxonomy" id="645991"/>
    <lineage>
        <taxon>Bacteria</taxon>
        <taxon>Bacillati</taxon>
        <taxon>Bacillota</taxon>
        <taxon>Clostridia</taxon>
        <taxon>Eubacteriales</taxon>
        <taxon>Desulfitobacteriaceae</taxon>
        <taxon>Syntrophobotulus</taxon>
    </lineage>
</organism>
<name>F0SYW7_SYNGF</name>
<sequence>MNKKTIITFTQNGPYLVHNLDSLENSKGDSFATGPVITLCRCGASKAKPYCDGAHREINFQGRKKADRIPSKINTYLGENITVHFDLSICAHSAICLNTLPSVFDLSNQPWINPNGADPQKIIEAIKKCPSGALSYTLEGKRPSEENSQFSKITIIKNGPLNVEGNVELQGDIDSPPADPEHFCLCRCGHTKNSPYCDGSHIQNHFRAD</sequence>
<dbReference type="InterPro" id="IPR042216">
    <property type="entry name" value="MitoNEET_CISD"/>
</dbReference>
<dbReference type="OrthoDB" id="9793389at2"/>
<dbReference type="AlphaFoldDB" id="F0SYW7"/>
<keyword evidence="1" id="KW-0001">2Fe-2S</keyword>
<keyword evidence="4" id="KW-0411">Iron-sulfur</keyword>
<dbReference type="Gene3D" id="3.40.5.90">
    <property type="entry name" value="CDGSH iron-sulfur domain, mitoNEET-type"/>
    <property type="match status" value="2"/>
</dbReference>
<evidence type="ECO:0000256" key="4">
    <source>
        <dbReference type="ARBA" id="ARBA00023014"/>
    </source>
</evidence>
<reference evidence="7" key="2">
    <citation type="submission" date="2011-02" db="EMBL/GenBank/DDBJ databases">
        <title>The complete genome of Syntrophobotulus glycolicus DSM 8271.</title>
        <authorList>
            <person name="Lucas S."/>
            <person name="Copeland A."/>
            <person name="Lapidus A."/>
            <person name="Bruce D."/>
            <person name="Goodwin L."/>
            <person name="Pitluck S."/>
            <person name="Kyrpides N."/>
            <person name="Mavromatis K."/>
            <person name="Pagani I."/>
            <person name="Ivanova N."/>
            <person name="Mikhailova N."/>
            <person name="Chertkov O."/>
            <person name="Held B."/>
            <person name="Detter J.C."/>
            <person name="Tapia R."/>
            <person name="Han C."/>
            <person name="Land M."/>
            <person name="Hauser L."/>
            <person name="Markowitz V."/>
            <person name="Cheng J.-F."/>
            <person name="Hugenholtz P."/>
            <person name="Woyke T."/>
            <person name="Wu D."/>
            <person name="Spring S."/>
            <person name="Schroeder M."/>
            <person name="Brambilla E."/>
            <person name="Klenk H.-P."/>
            <person name="Eisen J.A."/>
        </authorList>
    </citation>
    <scope>NUCLEOTIDE SEQUENCE [LARGE SCALE GENOMIC DNA]</scope>
    <source>
        <strain evidence="7">DSM 8271 / FlGlyR</strain>
    </source>
</reference>
<dbReference type="Pfam" id="PF09360">
    <property type="entry name" value="zf-CDGSH"/>
    <property type="match status" value="2"/>
</dbReference>
<gene>
    <name evidence="6" type="ordered locus">Sgly_1707</name>
</gene>
<evidence type="ECO:0000313" key="6">
    <source>
        <dbReference type="EMBL" id="ADY56004.1"/>
    </source>
</evidence>
<dbReference type="PANTHER" id="PTHR46491">
    <property type="entry name" value="CDGSH IRON SULFUR DOMAIN PROTEIN HOMOLOG"/>
    <property type="match status" value="1"/>
</dbReference>
<dbReference type="InterPro" id="IPR018967">
    <property type="entry name" value="FeS-contain_CDGSH-typ"/>
</dbReference>
<dbReference type="EMBL" id="CP002547">
    <property type="protein sequence ID" value="ADY56004.1"/>
    <property type="molecule type" value="Genomic_DNA"/>
</dbReference>
<dbReference type="eggNOG" id="COG3592">
    <property type="taxonomic scope" value="Bacteria"/>
</dbReference>
<dbReference type="InterPro" id="IPR052950">
    <property type="entry name" value="CISD"/>
</dbReference>
<dbReference type="STRING" id="645991.Sgly_1707"/>
<evidence type="ECO:0000256" key="2">
    <source>
        <dbReference type="ARBA" id="ARBA00022723"/>
    </source>
</evidence>
<dbReference type="KEGG" id="sgy:Sgly_1707"/>
<dbReference type="eggNOG" id="COG3369">
    <property type="taxonomic scope" value="Bacteria"/>
</dbReference>
<dbReference type="Proteomes" id="UP000007488">
    <property type="component" value="Chromosome"/>
</dbReference>
<dbReference type="InterPro" id="IPR010693">
    <property type="entry name" value="Divergent_4Fe-4S_mono-cluster"/>
</dbReference>
<dbReference type="SMART" id="SM00704">
    <property type="entry name" value="ZnF_CDGSH"/>
    <property type="match status" value="2"/>
</dbReference>
<evidence type="ECO:0000256" key="1">
    <source>
        <dbReference type="ARBA" id="ARBA00022714"/>
    </source>
</evidence>
<dbReference type="RefSeq" id="WP_013624872.1">
    <property type="nucleotide sequence ID" value="NC_015172.1"/>
</dbReference>
<feature type="domain" description="Iron-binding zinc finger CDGSH type" evidence="5">
    <location>
        <begin position="12"/>
        <end position="61"/>
    </location>
</feature>
<keyword evidence="7" id="KW-1185">Reference proteome</keyword>
<dbReference type="HOGENOM" id="CLU_1233392_0_0_9"/>
<dbReference type="PANTHER" id="PTHR46491:SF3">
    <property type="entry name" value="CDGSH IRON-SULFUR DOMAIN-CONTAINING PROTEIN 3, MITOCHONDRIAL"/>
    <property type="match status" value="1"/>
</dbReference>
<dbReference type="GO" id="GO:0051537">
    <property type="term" value="F:2 iron, 2 sulfur cluster binding"/>
    <property type="evidence" value="ECO:0007669"/>
    <property type="project" value="UniProtKB-KW"/>
</dbReference>
<evidence type="ECO:0000259" key="5">
    <source>
        <dbReference type="SMART" id="SM00704"/>
    </source>
</evidence>
<reference evidence="6 7" key="1">
    <citation type="journal article" date="2011" name="Stand. Genomic Sci.">
        <title>Complete genome sequence of Syntrophobotulus glycolicus type strain (FlGlyR).</title>
        <authorList>
            <person name="Han C."/>
            <person name="Mwirichia R."/>
            <person name="Chertkov O."/>
            <person name="Held B."/>
            <person name="Lapidus A."/>
            <person name="Nolan M."/>
            <person name="Lucas S."/>
            <person name="Hammon N."/>
            <person name="Deshpande S."/>
            <person name="Cheng J.F."/>
            <person name="Tapia R."/>
            <person name="Goodwin L."/>
            <person name="Pitluck S."/>
            <person name="Huntemann M."/>
            <person name="Liolios K."/>
            <person name="Ivanova N."/>
            <person name="Pagani I."/>
            <person name="Mavromatis K."/>
            <person name="Ovchinikova G."/>
            <person name="Pati A."/>
            <person name="Chen A."/>
            <person name="Palaniappan K."/>
            <person name="Land M."/>
            <person name="Hauser L."/>
            <person name="Brambilla E.M."/>
            <person name="Rohde M."/>
            <person name="Spring S."/>
            <person name="Sikorski J."/>
            <person name="Goker M."/>
            <person name="Woyke T."/>
            <person name="Bristow J."/>
            <person name="Eisen J.A."/>
            <person name="Markowitz V."/>
            <person name="Hugenholtz P."/>
            <person name="Kyrpides N.C."/>
            <person name="Klenk H.P."/>
            <person name="Detter J.C."/>
        </authorList>
    </citation>
    <scope>NUCLEOTIDE SEQUENCE [LARGE SCALE GENOMIC DNA]</scope>
    <source>
        <strain evidence="7">DSM 8271 / FlGlyR</strain>
    </source>
</reference>
<evidence type="ECO:0000313" key="7">
    <source>
        <dbReference type="Proteomes" id="UP000007488"/>
    </source>
</evidence>
<dbReference type="Pfam" id="PF06902">
    <property type="entry name" value="Fer4_19"/>
    <property type="match status" value="1"/>
</dbReference>